<keyword evidence="2" id="KW-1185">Reference proteome</keyword>
<proteinExistence type="predicted"/>
<gene>
    <name evidence="1" type="ORF">PYCCODRAFT_1126229</name>
</gene>
<reference evidence="1 2" key="1">
    <citation type="journal article" date="2015" name="Biotechnol. Biofuels">
        <title>Enhanced degradation of softwood versus hardwood by the white-rot fungus Pycnoporus coccineus.</title>
        <authorList>
            <person name="Couturier M."/>
            <person name="Navarro D."/>
            <person name="Chevret D."/>
            <person name="Henrissat B."/>
            <person name="Piumi F."/>
            <person name="Ruiz-Duenas F.J."/>
            <person name="Martinez A.T."/>
            <person name="Grigoriev I.V."/>
            <person name="Riley R."/>
            <person name="Lipzen A."/>
            <person name="Berrin J.G."/>
            <person name="Master E.R."/>
            <person name="Rosso M.N."/>
        </authorList>
    </citation>
    <scope>NUCLEOTIDE SEQUENCE [LARGE SCALE GENOMIC DNA]</scope>
    <source>
        <strain evidence="1 2">BRFM310</strain>
    </source>
</reference>
<dbReference type="EMBL" id="KZ084149">
    <property type="protein sequence ID" value="OSC97588.1"/>
    <property type="molecule type" value="Genomic_DNA"/>
</dbReference>
<evidence type="ECO:0000313" key="1">
    <source>
        <dbReference type="EMBL" id="OSC97588.1"/>
    </source>
</evidence>
<dbReference type="AlphaFoldDB" id="A0A1Y2I8Y1"/>
<evidence type="ECO:0000313" key="2">
    <source>
        <dbReference type="Proteomes" id="UP000193067"/>
    </source>
</evidence>
<sequence length="153" mass="16913">MLWESGLCTPRRGFCSIPHYSHFVNVHVAFAKQASSHPRNKPVSRECWRLWIRSTRPASRSLDNLPPQGFGARTWELLFDNGNPRSILRVPRSPTRVPLDVSAALEPHAAATRGTLAALLSSLPWPPHCAFGRMRPPGRGGGCLTAGFHPLHP</sequence>
<name>A0A1Y2I8Y1_TRAC3</name>
<protein>
    <submittedName>
        <fullName evidence="1">Uncharacterized protein</fullName>
    </submittedName>
</protein>
<accession>A0A1Y2I8Y1</accession>
<organism evidence="1 2">
    <name type="scientific">Trametes coccinea (strain BRFM310)</name>
    <name type="common">Pycnoporus coccineus</name>
    <dbReference type="NCBI Taxonomy" id="1353009"/>
    <lineage>
        <taxon>Eukaryota</taxon>
        <taxon>Fungi</taxon>
        <taxon>Dikarya</taxon>
        <taxon>Basidiomycota</taxon>
        <taxon>Agaricomycotina</taxon>
        <taxon>Agaricomycetes</taxon>
        <taxon>Polyporales</taxon>
        <taxon>Polyporaceae</taxon>
        <taxon>Trametes</taxon>
    </lineage>
</organism>
<dbReference type="Proteomes" id="UP000193067">
    <property type="component" value="Unassembled WGS sequence"/>
</dbReference>